<sequence length="149" mass="15079">MPDLCLPLPKVGSSCGLAGQACCLVPAAGADPWNNIRASCSRGLTCLVRNIDSLPYGSSRHAQSMLDAAANSSLAAVLQSPHHMGACEQLPTALVAIPALVELAAGVQATRTTICKARAACRCRPAGAPTSPAAHPMHTAASSQPMPAS</sequence>
<keyword evidence="3" id="KW-1185">Reference proteome</keyword>
<evidence type="ECO:0000313" key="3">
    <source>
        <dbReference type="Proteomes" id="UP001244341"/>
    </source>
</evidence>
<organism evidence="2 3">
    <name type="scientific">Tetradesmus obliquus</name>
    <name type="common">Green alga</name>
    <name type="synonym">Acutodesmus obliquus</name>
    <dbReference type="NCBI Taxonomy" id="3088"/>
    <lineage>
        <taxon>Eukaryota</taxon>
        <taxon>Viridiplantae</taxon>
        <taxon>Chlorophyta</taxon>
        <taxon>core chlorophytes</taxon>
        <taxon>Chlorophyceae</taxon>
        <taxon>CS clade</taxon>
        <taxon>Sphaeropleales</taxon>
        <taxon>Scenedesmaceae</taxon>
        <taxon>Tetradesmus</taxon>
    </lineage>
</organism>
<name>A0ABY8TTW3_TETOB</name>
<feature type="region of interest" description="Disordered" evidence="1">
    <location>
        <begin position="127"/>
        <end position="149"/>
    </location>
</feature>
<gene>
    <name evidence="2" type="ORF">OEZ85_011816</name>
</gene>
<proteinExistence type="predicted"/>
<dbReference type="Proteomes" id="UP001244341">
    <property type="component" value="Chromosome 3b"/>
</dbReference>
<evidence type="ECO:0000313" key="2">
    <source>
        <dbReference type="EMBL" id="WIA11721.1"/>
    </source>
</evidence>
<feature type="compositionally biased region" description="Polar residues" evidence="1">
    <location>
        <begin position="140"/>
        <end position="149"/>
    </location>
</feature>
<protein>
    <submittedName>
        <fullName evidence="2">Uncharacterized protein</fullName>
    </submittedName>
</protein>
<dbReference type="EMBL" id="CP126210">
    <property type="protein sequence ID" value="WIA11721.1"/>
    <property type="molecule type" value="Genomic_DNA"/>
</dbReference>
<reference evidence="2 3" key="1">
    <citation type="submission" date="2023-05" db="EMBL/GenBank/DDBJ databases">
        <title>A 100% complete, gapless, phased diploid assembly of the Scenedesmus obliquus UTEX 3031 genome.</title>
        <authorList>
            <person name="Biondi T.C."/>
            <person name="Hanschen E.R."/>
            <person name="Kwon T."/>
            <person name="Eng W."/>
            <person name="Kruse C.P.S."/>
            <person name="Koehler S.I."/>
            <person name="Kunde Y."/>
            <person name="Gleasner C.D."/>
            <person name="You Mak K.T."/>
            <person name="Polle J."/>
            <person name="Hovde B.T."/>
            <person name="Starkenburg S.R."/>
        </authorList>
    </citation>
    <scope>NUCLEOTIDE SEQUENCE [LARGE SCALE GENOMIC DNA]</scope>
    <source>
        <strain evidence="2 3">DOE0152z</strain>
    </source>
</reference>
<accession>A0ABY8TTW3</accession>
<evidence type="ECO:0000256" key="1">
    <source>
        <dbReference type="SAM" id="MobiDB-lite"/>
    </source>
</evidence>